<evidence type="ECO:0000313" key="2">
    <source>
        <dbReference type="EMBL" id="QDV05952.1"/>
    </source>
</evidence>
<dbReference type="RefSeq" id="WP_145195694.1">
    <property type="nucleotide sequence ID" value="NZ_CP036434.1"/>
</dbReference>
<evidence type="ECO:0000259" key="1">
    <source>
        <dbReference type="Pfam" id="PF06722"/>
    </source>
</evidence>
<dbReference type="Gene3D" id="3.40.50.2000">
    <property type="entry name" value="Glycogen Phosphorylase B"/>
    <property type="match status" value="2"/>
</dbReference>
<keyword evidence="2" id="KW-0808">Transferase</keyword>
<dbReference type="OrthoDB" id="9805366at2"/>
<dbReference type="Proteomes" id="UP000320390">
    <property type="component" value="Chromosome"/>
</dbReference>
<name>A0A518EPE1_9BACT</name>
<dbReference type="Pfam" id="PF06722">
    <property type="entry name" value="EryCIII-like_C"/>
    <property type="match status" value="1"/>
</dbReference>
<dbReference type="InterPro" id="IPR010610">
    <property type="entry name" value="EryCIII-like_C"/>
</dbReference>
<evidence type="ECO:0000313" key="3">
    <source>
        <dbReference type="Proteomes" id="UP000320390"/>
    </source>
</evidence>
<dbReference type="InterPro" id="IPR050426">
    <property type="entry name" value="Glycosyltransferase_28"/>
</dbReference>
<dbReference type="PANTHER" id="PTHR48050:SF13">
    <property type="entry name" value="STEROL 3-BETA-GLUCOSYLTRANSFERASE UGT80A2"/>
    <property type="match status" value="1"/>
</dbReference>
<keyword evidence="3" id="KW-1185">Reference proteome</keyword>
<organism evidence="2 3">
    <name type="scientific">Saltatorellus ferox</name>
    <dbReference type="NCBI Taxonomy" id="2528018"/>
    <lineage>
        <taxon>Bacteria</taxon>
        <taxon>Pseudomonadati</taxon>
        <taxon>Planctomycetota</taxon>
        <taxon>Planctomycetia</taxon>
        <taxon>Planctomycetia incertae sedis</taxon>
        <taxon>Saltatorellus</taxon>
    </lineage>
</organism>
<proteinExistence type="predicted"/>
<dbReference type="EMBL" id="CP036434">
    <property type="protein sequence ID" value="QDV05952.1"/>
    <property type="molecule type" value="Genomic_DNA"/>
</dbReference>
<dbReference type="GO" id="GO:0016757">
    <property type="term" value="F:glycosyltransferase activity"/>
    <property type="evidence" value="ECO:0007669"/>
    <property type="project" value="UniProtKB-ARBA"/>
</dbReference>
<reference evidence="2 3" key="1">
    <citation type="submission" date="2019-02" db="EMBL/GenBank/DDBJ databases">
        <title>Deep-cultivation of Planctomycetes and their phenomic and genomic characterization uncovers novel biology.</title>
        <authorList>
            <person name="Wiegand S."/>
            <person name="Jogler M."/>
            <person name="Boedeker C."/>
            <person name="Pinto D."/>
            <person name="Vollmers J."/>
            <person name="Rivas-Marin E."/>
            <person name="Kohn T."/>
            <person name="Peeters S.H."/>
            <person name="Heuer A."/>
            <person name="Rast P."/>
            <person name="Oberbeckmann S."/>
            <person name="Bunk B."/>
            <person name="Jeske O."/>
            <person name="Meyerdierks A."/>
            <person name="Storesund J.E."/>
            <person name="Kallscheuer N."/>
            <person name="Luecker S."/>
            <person name="Lage O.M."/>
            <person name="Pohl T."/>
            <person name="Merkel B.J."/>
            <person name="Hornburger P."/>
            <person name="Mueller R.-W."/>
            <person name="Bruemmer F."/>
            <person name="Labrenz M."/>
            <person name="Spormann A.M."/>
            <person name="Op den Camp H."/>
            <person name="Overmann J."/>
            <person name="Amann R."/>
            <person name="Jetten M.S.M."/>
            <person name="Mascher T."/>
            <person name="Medema M.H."/>
            <person name="Devos D.P."/>
            <person name="Kaster A.-K."/>
            <person name="Ovreas L."/>
            <person name="Rohde M."/>
            <person name="Galperin M.Y."/>
            <person name="Jogler C."/>
        </authorList>
    </citation>
    <scope>NUCLEOTIDE SEQUENCE [LARGE SCALE GENOMIC DNA]</scope>
    <source>
        <strain evidence="2 3">Poly30</strain>
    </source>
</reference>
<dbReference type="AlphaFoldDB" id="A0A518EPE1"/>
<dbReference type="GO" id="GO:0016829">
    <property type="term" value="F:lyase activity"/>
    <property type="evidence" value="ECO:0007669"/>
    <property type="project" value="UniProtKB-KW"/>
</dbReference>
<feature type="domain" description="Erythromycin biosynthesis protein CIII-like C-terminal" evidence="1">
    <location>
        <begin position="322"/>
        <end position="417"/>
    </location>
</feature>
<dbReference type="PANTHER" id="PTHR48050">
    <property type="entry name" value="STEROL 3-BETA-GLUCOSYLTRANSFERASE"/>
    <property type="match status" value="1"/>
</dbReference>
<accession>A0A518EPE1</accession>
<gene>
    <name evidence="2" type="ORF">Poly30_14550</name>
</gene>
<dbReference type="EC" id="4.3.3.5" evidence="2"/>
<sequence>MSADRSSLRIDWVSPPFAGHLFPILTVAQGLWQRGFHGQRILSTPSACSAAAECGLPFVPLLAGKESHILGIANTETRVGASPRRLLRQFKDTLGVLGVLGEELEREWSSDPPRVVIADRVLPTAGFAARAAGAAWWTSMTSVCPTETRTGVPAYLGGLDQGSGPWRRIRNGAGRAATRTFKRSAAWLARRELRAIGLERIYRSDGTEAFYSEEKILAFGLPEFEFERRDWPPALEFVGPALGSPIDRGRAPGDVPPVDPGTPHVLVTIGTHLLWAKERAASAALELSRRLPGWVVHFSRGDARPGAQSAGVRQTGPRCFEIPYVPYDAALARYAAIVHHGGSGISYAALASGVPALVWPHDYDQFDHAAQIVHHGFGLRTNGEPAQMAHDLLRLHGEPEFRGRVVWMAGQIAASDPVEASAAALDRLSSPPE</sequence>
<keyword evidence="2" id="KW-0456">Lyase</keyword>
<protein>
    <submittedName>
        <fullName evidence="2">MurG-like transferase</fullName>
        <ecNumber evidence="2">4.3.3.5</ecNumber>
    </submittedName>
</protein>
<dbReference type="SUPFAM" id="SSF53756">
    <property type="entry name" value="UDP-Glycosyltransferase/glycogen phosphorylase"/>
    <property type="match status" value="1"/>
</dbReference>